<accession>A0A1H9IQ01</accession>
<proteinExistence type="predicted"/>
<dbReference type="STRING" id="489703.SAMN04488038_110134"/>
<dbReference type="EMBL" id="FOFS01000010">
    <property type="protein sequence ID" value="SEQ76693.1"/>
    <property type="molecule type" value="Genomic_DNA"/>
</dbReference>
<reference evidence="1 2" key="1">
    <citation type="submission" date="2016-10" db="EMBL/GenBank/DDBJ databases">
        <authorList>
            <person name="de Groot N.N."/>
        </authorList>
    </citation>
    <scope>NUCLEOTIDE SEQUENCE [LARGE SCALE GENOMIC DNA]</scope>
    <source>
        <strain evidence="1 2">DSM 25927</strain>
    </source>
</reference>
<evidence type="ECO:0008006" key="3">
    <source>
        <dbReference type="Google" id="ProtNLM"/>
    </source>
</evidence>
<sequence>MNLLTGEVSRMLFGEGRLPAVVRRLLEEAQAAPPAQREALLWTARASAPDSLAVYYLLYKHYATQGEVLEAERAARKGLAEAARQAGLAADWKRVLITQADFAQPGPARFWLFTLKALAFLRLRAGGVHEARELLAKLKELDPQDSVGGDVVKALAEATAPKRRRKI</sequence>
<keyword evidence="2" id="KW-1185">Reference proteome</keyword>
<dbReference type="OrthoDB" id="7359089at2"/>
<protein>
    <recommendedName>
        <fullName evidence="3">Tetratricopeptide repeat-containing protein</fullName>
    </recommendedName>
</protein>
<dbReference type="AlphaFoldDB" id="A0A1H9IQ01"/>
<dbReference type="RefSeq" id="WP_093287127.1">
    <property type="nucleotide sequence ID" value="NZ_FOFS01000010.1"/>
</dbReference>
<evidence type="ECO:0000313" key="2">
    <source>
        <dbReference type="Proteomes" id="UP000199233"/>
    </source>
</evidence>
<organism evidence="1 2">
    <name type="scientific">Solimonas aquatica</name>
    <dbReference type="NCBI Taxonomy" id="489703"/>
    <lineage>
        <taxon>Bacteria</taxon>
        <taxon>Pseudomonadati</taxon>
        <taxon>Pseudomonadota</taxon>
        <taxon>Gammaproteobacteria</taxon>
        <taxon>Nevskiales</taxon>
        <taxon>Nevskiaceae</taxon>
        <taxon>Solimonas</taxon>
    </lineage>
</organism>
<evidence type="ECO:0000313" key="1">
    <source>
        <dbReference type="EMBL" id="SEQ76693.1"/>
    </source>
</evidence>
<name>A0A1H9IQ01_9GAMM</name>
<gene>
    <name evidence="1" type="ORF">SAMN04488038_110134</name>
</gene>
<dbReference type="Proteomes" id="UP000199233">
    <property type="component" value="Unassembled WGS sequence"/>
</dbReference>